<protein>
    <submittedName>
        <fullName evidence="2">NAD synthetase</fullName>
    </submittedName>
</protein>
<dbReference type="PANTHER" id="PTHR43674">
    <property type="entry name" value="NITRILASE C965.09-RELATED"/>
    <property type="match status" value="1"/>
</dbReference>
<dbReference type="InterPro" id="IPR036526">
    <property type="entry name" value="C-N_Hydrolase_sf"/>
</dbReference>
<dbReference type="SUPFAM" id="SSF56317">
    <property type="entry name" value="Carbon-nitrogen hydrolase"/>
    <property type="match status" value="1"/>
</dbReference>
<dbReference type="Gene3D" id="3.60.110.10">
    <property type="entry name" value="Carbon-nitrogen hydrolase"/>
    <property type="match status" value="1"/>
</dbReference>
<dbReference type="PROSITE" id="PS50263">
    <property type="entry name" value="CN_HYDROLASE"/>
    <property type="match status" value="1"/>
</dbReference>
<dbReference type="CDD" id="cd07197">
    <property type="entry name" value="nitrilase"/>
    <property type="match status" value="1"/>
</dbReference>
<dbReference type="Proteomes" id="UP000251647">
    <property type="component" value="Unassembled WGS sequence"/>
</dbReference>
<dbReference type="RefSeq" id="WP_005307145.1">
    <property type="nucleotide sequence ID" value="NZ_PYOG01000028.1"/>
</dbReference>
<dbReference type="AlphaFoldDB" id="A0A2T3QCZ2"/>
<organism evidence="2 3">
    <name type="scientific">Photobacterium damselae</name>
    <dbReference type="NCBI Taxonomy" id="38293"/>
    <lineage>
        <taxon>Bacteria</taxon>
        <taxon>Pseudomonadati</taxon>
        <taxon>Pseudomonadota</taxon>
        <taxon>Gammaproteobacteria</taxon>
        <taxon>Vibrionales</taxon>
        <taxon>Vibrionaceae</taxon>
        <taxon>Photobacterium</taxon>
    </lineage>
</organism>
<keyword evidence="1" id="KW-0378">Hydrolase</keyword>
<evidence type="ECO:0000313" key="2">
    <source>
        <dbReference type="EMBL" id="SPY43723.1"/>
    </source>
</evidence>
<dbReference type="InterPro" id="IPR003010">
    <property type="entry name" value="C-N_Hydrolase"/>
</dbReference>
<dbReference type="PANTHER" id="PTHR43674:SF2">
    <property type="entry name" value="BETA-UREIDOPROPIONASE"/>
    <property type="match status" value="1"/>
</dbReference>
<gene>
    <name evidence="2" type="ORF">NCTC11647_02638</name>
</gene>
<dbReference type="GO" id="GO:0050126">
    <property type="term" value="F:N-carbamoylputrescine amidase activity"/>
    <property type="evidence" value="ECO:0007669"/>
    <property type="project" value="TreeGrafter"/>
</dbReference>
<dbReference type="EMBL" id="UATL01000002">
    <property type="protein sequence ID" value="SPY43723.1"/>
    <property type="molecule type" value="Genomic_DNA"/>
</dbReference>
<accession>A0A2T3QCZ2</accession>
<name>A0A2T3QCZ2_PHODM</name>
<reference evidence="2 3" key="1">
    <citation type="submission" date="2018-06" db="EMBL/GenBank/DDBJ databases">
        <authorList>
            <consortium name="Pathogen Informatics"/>
            <person name="Doyle S."/>
        </authorList>
    </citation>
    <scope>NUCLEOTIDE SEQUENCE [LARGE SCALE GENOMIC DNA]</scope>
    <source>
        <strain evidence="2 3">NCTC11647</strain>
    </source>
</reference>
<dbReference type="OrthoDB" id="9760188at2"/>
<dbReference type="GO" id="GO:0033388">
    <property type="term" value="P:putrescine biosynthetic process from arginine"/>
    <property type="evidence" value="ECO:0007669"/>
    <property type="project" value="TreeGrafter"/>
</dbReference>
<evidence type="ECO:0000313" key="3">
    <source>
        <dbReference type="Proteomes" id="UP000251647"/>
    </source>
</evidence>
<proteinExistence type="predicted"/>
<sequence>MESGKIRFALAQHKAIKGNIKENLNRHKQFCSKAAQLGADIITFPELSLTGYEPSLLNDLAIDMSSTHVHELSQFAVSNSIVVIAGCPIKSGQSKPYIGAIICHPSGEVDFYSKQYLHQGESEFCVAGSVNYFFNVNKIKIALAVCADFTEPRHQSDAFTEKAVVYLVSALISKEGFSQDSALLSRIAIKIRTPVLLSNFLGKTGDWDTAGKCSVWDKEGNAVVQGSPSEEGLTLCTIENDIIYDINFQPID</sequence>
<evidence type="ECO:0000256" key="1">
    <source>
        <dbReference type="ARBA" id="ARBA00022801"/>
    </source>
</evidence>
<dbReference type="Pfam" id="PF00795">
    <property type="entry name" value="CN_hydrolase"/>
    <property type="match status" value="1"/>
</dbReference>
<dbReference type="InterPro" id="IPR050345">
    <property type="entry name" value="Aliph_Amidase/BUP"/>
</dbReference>